<gene>
    <name evidence="8" type="ORF">UFOPK1541_00441</name>
    <name evidence="9" type="ORF">UFOPK3119_00128</name>
    <name evidence="10" type="ORF">UFOPK4348_00098</name>
</gene>
<evidence type="ECO:0000256" key="3">
    <source>
        <dbReference type="ARBA" id="ARBA00022741"/>
    </source>
</evidence>
<evidence type="ECO:0000256" key="6">
    <source>
        <dbReference type="ARBA" id="ARBA00023136"/>
    </source>
</evidence>
<keyword evidence="6" id="KW-0472">Membrane</keyword>
<dbReference type="Pfam" id="PF08402">
    <property type="entry name" value="TOBE_2"/>
    <property type="match status" value="1"/>
</dbReference>
<evidence type="ECO:0000256" key="1">
    <source>
        <dbReference type="ARBA" id="ARBA00022448"/>
    </source>
</evidence>
<dbReference type="Pfam" id="PF00005">
    <property type="entry name" value="ABC_tran"/>
    <property type="match status" value="1"/>
</dbReference>
<dbReference type="InterPro" id="IPR027417">
    <property type="entry name" value="P-loop_NTPase"/>
</dbReference>
<proteinExistence type="predicted"/>
<dbReference type="GO" id="GO:0015417">
    <property type="term" value="F:ABC-type polyamine transporter activity"/>
    <property type="evidence" value="ECO:0007669"/>
    <property type="project" value="InterPro"/>
</dbReference>
<dbReference type="EMBL" id="CAEZTA010000041">
    <property type="protein sequence ID" value="CAB4553960.1"/>
    <property type="molecule type" value="Genomic_DNA"/>
</dbReference>
<dbReference type="SUPFAM" id="SSF50331">
    <property type="entry name" value="MOP-like"/>
    <property type="match status" value="1"/>
</dbReference>
<dbReference type="InterPro" id="IPR013611">
    <property type="entry name" value="Transp-assoc_OB_typ2"/>
</dbReference>
<dbReference type="GO" id="GO:0043190">
    <property type="term" value="C:ATP-binding cassette (ABC) transporter complex"/>
    <property type="evidence" value="ECO:0007669"/>
    <property type="project" value="InterPro"/>
</dbReference>
<keyword evidence="3" id="KW-0547">Nucleotide-binding</keyword>
<evidence type="ECO:0000313" key="10">
    <source>
        <dbReference type="EMBL" id="CAB5058550.1"/>
    </source>
</evidence>
<dbReference type="EMBL" id="CAFBQR010000007">
    <property type="protein sequence ID" value="CAB5058550.1"/>
    <property type="molecule type" value="Genomic_DNA"/>
</dbReference>
<dbReference type="InterPro" id="IPR005893">
    <property type="entry name" value="PotA-like"/>
</dbReference>
<keyword evidence="1" id="KW-0813">Transport</keyword>
<dbReference type="PANTHER" id="PTHR42781:SF4">
    <property type="entry name" value="SPERMIDINE_PUTRESCINE IMPORT ATP-BINDING PROTEIN POTA"/>
    <property type="match status" value="1"/>
</dbReference>
<evidence type="ECO:0000256" key="2">
    <source>
        <dbReference type="ARBA" id="ARBA00022475"/>
    </source>
</evidence>
<dbReference type="AlphaFoldDB" id="A0A6J7TZR9"/>
<protein>
    <submittedName>
        <fullName evidence="10">Unannotated protein</fullName>
    </submittedName>
</protein>
<feature type="domain" description="ABC transporter" evidence="7">
    <location>
        <begin position="12"/>
        <end position="240"/>
    </location>
</feature>
<dbReference type="Gene3D" id="2.40.50.100">
    <property type="match status" value="1"/>
</dbReference>
<organism evidence="10">
    <name type="scientific">freshwater metagenome</name>
    <dbReference type="NCBI Taxonomy" id="449393"/>
    <lineage>
        <taxon>unclassified sequences</taxon>
        <taxon>metagenomes</taxon>
        <taxon>ecological metagenomes</taxon>
    </lineage>
</organism>
<dbReference type="NCBIfam" id="TIGR01187">
    <property type="entry name" value="potA"/>
    <property type="match status" value="1"/>
</dbReference>
<dbReference type="GO" id="GO:0005524">
    <property type="term" value="F:ATP binding"/>
    <property type="evidence" value="ECO:0007669"/>
    <property type="project" value="UniProtKB-KW"/>
</dbReference>
<dbReference type="InterPro" id="IPR003593">
    <property type="entry name" value="AAA+_ATPase"/>
</dbReference>
<reference evidence="10" key="1">
    <citation type="submission" date="2020-05" db="EMBL/GenBank/DDBJ databases">
        <authorList>
            <person name="Chiriac C."/>
            <person name="Salcher M."/>
            <person name="Ghai R."/>
            <person name="Kavagutti S V."/>
        </authorList>
    </citation>
    <scope>NUCLEOTIDE SEQUENCE</scope>
</reference>
<keyword evidence="5" id="KW-1278">Translocase</keyword>
<dbReference type="GO" id="GO:0016887">
    <property type="term" value="F:ATP hydrolysis activity"/>
    <property type="evidence" value="ECO:0007669"/>
    <property type="project" value="InterPro"/>
</dbReference>
<name>A0A6J7TZR9_9ZZZZ</name>
<keyword evidence="2" id="KW-1003">Cell membrane</keyword>
<dbReference type="PROSITE" id="PS00211">
    <property type="entry name" value="ABC_TRANSPORTER_1"/>
    <property type="match status" value="1"/>
</dbReference>
<dbReference type="InterPro" id="IPR008995">
    <property type="entry name" value="Mo/tungstate-bd_C_term_dom"/>
</dbReference>
<dbReference type="InterPro" id="IPR017871">
    <property type="entry name" value="ABC_transporter-like_CS"/>
</dbReference>
<dbReference type="Gene3D" id="3.40.50.300">
    <property type="entry name" value="P-loop containing nucleotide triphosphate hydrolases"/>
    <property type="match status" value="1"/>
</dbReference>
<dbReference type="SUPFAM" id="SSF52540">
    <property type="entry name" value="P-loop containing nucleoside triphosphate hydrolases"/>
    <property type="match status" value="1"/>
</dbReference>
<evidence type="ECO:0000256" key="4">
    <source>
        <dbReference type="ARBA" id="ARBA00022840"/>
    </source>
</evidence>
<sequence length="382" mass="41914">MSFDASSARGDLILTRITKEYGDFKAVDDLSLTIPKGSFFALLGPSGCGKTTTLRMIAGLEEPTVGSIHLGETDITTTKPYQRPINTVFQNYALFPHLTIFENIAFGLRRRGIKDVDAEVNKVLNLVELPHLAGRKPTQLSGGQQQRIALARAIVNKPALLLLDEPLGALDLKLRRQMQIELKWIQKEVGLTFVHVTHDQEEAMTMADTIAVMNEGQIEQMGSPADLYDNPETAFVANFLGQSNLIKGTITGNDGDSLVVDLYGQKISVPKNRSHAVDNSMYAGIRPEKFRISLLDTPVSGNVLTGGRIEDVSYIGVSTQYQVEMPWGQELMVFEQNDDGVAPFNKGDAVNISWAPVFTFALRGDEDVTAGSEVTPEDLDEE</sequence>
<evidence type="ECO:0000256" key="5">
    <source>
        <dbReference type="ARBA" id="ARBA00022967"/>
    </source>
</evidence>
<evidence type="ECO:0000313" key="8">
    <source>
        <dbReference type="EMBL" id="CAB4553960.1"/>
    </source>
</evidence>
<keyword evidence="4" id="KW-0067">ATP-binding</keyword>
<dbReference type="PROSITE" id="PS50893">
    <property type="entry name" value="ABC_TRANSPORTER_2"/>
    <property type="match status" value="1"/>
</dbReference>
<accession>A0A6J7TZR9</accession>
<dbReference type="PANTHER" id="PTHR42781">
    <property type="entry name" value="SPERMIDINE/PUTRESCINE IMPORT ATP-BINDING PROTEIN POTA"/>
    <property type="match status" value="1"/>
</dbReference>
<dbReference type="FunFam" id="3.40.50.300:FF:000133">
    <property type="entry name" value="Spermidine/putrescine import ATP-binding protein PotA"/>
    <property type="match status" value="1"/>
</dbReference>
<evidence type="ECO:0000313" key="9">
    <source>
        <dbReference type="EMBL" id="CAB4803657.1"/>
    </source>
</evidence>
<dbReference type="InterPro" id="IPR003439">
    <property type="entry name" value="ABC_transporter-like_ATP-bd"/>
</dbReference>
<dbReference type="InterPro" id="IPR050093">
    <property type="entry name" value="ABC_SmlMolc_Importer"/>
</dbReference>
<dbReference type="EMBL" id="CAFAAX010000006">
    <property type="protein sequence ID" value="CAB4803657.1"/>
    <property type="molecule type" value="Genomic_DNA"/>
</dbReference>
<evidence type="ECO:0000259" key="7">
    <source>
        <dbReference type="PROSITE" id="PS50893"/>
    </source>
</evidence>
<dbReference type="SMART" id="SM00382">
    <property type="entry name" value="AAA"/>
    <property type="match status" value="1"/>
</dbReference>